<keyword evidence="2" id="KW-0472">Membrane</keyword>
<dbReference type="Proteomes" id="UP001168528">
    <property type="component" value="Unassembled WGS sequence"/>
</dbReference>
<name>A0ABT8QZF3_9BACT</name>
<keyword evidence="2" id="KW-1133">Transmembrane helix</keyword>
<dbReference type="RefSeq" id="WP_302036008.1">
    <property type="nucleotide sequence ID" value="NZ_JAUKPO010000001.1"/>
</dbReference>
<feature type="coiled-coil region" evidence="1">
    <location>
        <begin position="5"/>
        <end position="32"/>
    </location>
</feature>
<keyword evidence="2" id="KW-0812">Transmembrane</keyword>
<evidence type="ECO:0008006" key="5">
    <source>
        <dbReference type="Google" id="ProtNLM"/>
    </source>
</evidence>
<evidence type="ECO:0000256" key="1">
    <source>
        <dbReference type="SAM" id="Coils"/>
    </source>
</evidence>
<protein>
    <recommendedName>
        <fullName evidence="5">SPOR domain-containing protein</fullName>
    </recommendedName>
</protein>
<comment type="caution">
    <text evidence="3">The sequence shown here is derived from an EMBL/GenBank/DDBJ whole genome shotgun (WGS) entry which is preliminary data.</text>
</comment>
<reference evidence="3" key="1">
    <citation type="submission" date="2023-07" db="EMBL/GenBank/DDBJ databases">
        <title>The genome sequence of Rhodocytophaga aerolata KACC 12507.</title>
        <authorList>
            <person name="Zhang X."/>
        </authorList>
    </citation>
    <scope>NUCLEOTIDE SEQUENCE</scope>
    <source>
        <strain evidence="3">KACC 12507</strain>
    </source>
</reference>
<organism evidence="3 4">
    <name type="scientific">Rhodocytophaga aerolata</name>
    <dbReference type="NCBI Taxonomy" id="455078"/>
    <lineage>
        <taxon>Bacteria</taxon>
        <taxon>Pseudomonadati</taxon>
        <taxon>Bacteroidota</taxon>
        <taxon>Cytophagia</taxon>
        <taxon>Cytophagales</taxon>
        <taxon>Rhodocytophagaceae</taxon>
        <taxon>Rhodocytophaga</taxon>
    </lineage>
</organism>
<accession>A0ABT8QZF3</accession>
<proteinExistence type="predicted"/>
<feature type="transmembrane region" description="Helical" evidence="2">
    <location>
        <begin position="35"/>
        <end position="56"/>
    </location>
</feature>
<keyword evidence="1" id="KW-0175">Coiled coil</keyword>
<sequence>MEATNEFTHQEYLELENEKLDLESENEELASKSKIFITTTIIFAILFVLSLGYIILSEVNEPLFGKWPQVAQDNRQLKVQLSELNGLKPTIDSLVTINNTLSEQSDTQEGVFFEVQIGAFEHFNMNQYMQELARLKKEQVDTMDKYTLGKFRNFKTAQAFNNDIKKMGIADAFIVGKINGQRVELQEAVVASKKTLY</sequence>
<keyword evidence="4" id="KW-1185">Reference proteome</keyword>
<gene>
    <name evidence="3" type="ORF">Q0590_03095</name>
</gene>
<evidence type="ECO:0000256" key="2">
    <source>
        <dbReference type="SAM" id="Phobius"/>
    </source>
</evidence>
<evidence type="ECO:0000313" key="3">
    <source>
        <dbReference type="EMBL" id="MDO1445218.1"/>
    </source>
</evidence>
<evidence type="ECO:0000313" key="4">
    <source>
        <dbReference type="Proteomes" id="UP001168528"/>
    </source>
</evidence>
<dbReference type="EMBL" id="JAUKPO010000001">
    <property type="protein sequence ID" value="MDO1445218.1"/>
    <property type="molecule type" value="Genomic_DNA"/>
</dbReference>